<dbReference type="EMBL" id="UGOW01000001">
    <property type="protein sequence ID" value="STY19312.1"/>
    <property type="molecule type" value="Genomic_DNA"/>
</dbReference>
<keyword evidence="2" id="KW-1133">Transmembrane helix</keyword>
<name>A0A378KXK7_9GAMM</name>
<reference evidence="5 7" key="2">
    <citation type="submission" date="2018-06" db="EMBL/GenBank/DDBJ databases">
        <authorList>
            <consortium name="Pathogen Informatics"/>
            <person name="Doyle S."/>
        </authorList>
    </citation>
    <scope>NUCLEOTIDE SEQUENCE [LARGE SCALE GENOMIC DNA]</scope>
    <source>
        <strain evidence="5 7">NCTC12376</strain>
    </source>
</reference>
<keyword evidence="6" id="KW-1185">Reference proteome</keyword>
<reference evidence="4 6" key="1">
    <citation type="submission" date="2015-11" db="EMBL/GenBank/DDBJ databases">
        <title>Genomic analysis of 38 Legionella species identifies large and diverse effector repertoires.</title>
        <authorList>
            <person name="Burstein D."/>
            <person name="Amaro F."/>
            <person name="Zusman T."/>
            <person name="Lifshitz Z."/>
            <person name="Cohen O."/>
            <person name="Gilbert J.A."/>
            <person name="Pupko T."/>
            <person name="Shuman H.A."/>
            <person name="Segal G."/>
        </authorList>
    </citation>
    <scope>NUCLEOTIDE SEQUENCE [LARGE SCALE GENOMIC DNA]</scope>
    <source>
        <strain evidence="4 6">ATCC 49507</strain>
    </source>
</reference>
<feature type="region of interest" description="Disordered" evidence="1">
    <location>
        <begin position="446"/>
        <end position="506"/>
    </location>
</feature>
<dbReference type="EMBL" id="LNYR01000021">
    <property type="protein sequence ID" value="KTD49217.1"/>
    <property type="molecule type" value="Genomic_DNA"/>
</dbReference>
<feature type="region of interest" description="Disordered" evidence="1">
    <location>
        <begin position="313"/>
        <end position="347"/>
    </location>
</feature>
<evidence type="ECO:0000313" key="7">
    <source>
        <dbReference type="Proteomes" id="UP000254230"/>
    </source>
</evidence>
<keyword evidence="2" id="KW-0472">Membrane</keyword>
<gene>
    <name evidence="4" type="ORF">Lqua_1669</name>
    <name evidence="5" type="ORF">NCTC12376_03151</name>
</gene>
<protein>
    <submittedName>
        <fullName evidence="5">Dot/Icm secretion system substrate</fullName>
    </submittedName>
    <submittedName>
        <fullName evidence="4">Substrate of the Dot/Icm secretion system</fullName>
    </submittedName>
</protein>
<accession>A0A378KXK7</accession>
<keyword evidence="2" id="KW-0812">Transmembrane</keyword>
<sequence length="506" mass="55151">MALSDKIKRESYNSLVRVYEDRLNETDKQLLSLINDFAADDDIALHLQDKAITDYLIDQIKQAKSEKNDDISGASNLIYGAVINIMETHSQTNRKRHSNQGRFDQSGLHLRSARDQMQDHDMTLLMPKSTGNISVMAVLNRYDQSSALAIQDVLASEIFNENIQHIIIPIGPGHWRGAYLTKPSEDEVLYELELFDPYGGSGASAIKDYTLKLLEQCGIHRELISIKYSGPKHPQGDAYSCGDFTCAHSHKKMQELGAPKGSYNKNLIETLDNLGNQDDVLRLATRDEIQLILEGPRVSQSHIEPIVSNDVTTNTQEQTKSPILPIPTPPVKQDSSPLAHTDTPANGKITPEVEIKRELETGVPDPEDKKTQSANLPSGVRIGIEAGSIAGSTGIGALIGGLIGFFAFPVVGALVGSLVGAGIGALLSSAAVGLGRLFWSDDTVNHQEPSLKSDSNEASQSRSHSITDRSKQDPEPMFSPPLFRTASPQTSGEKDATVENRQEGPK</sequence>
<dbReference type="Pfam" id="PF18242">
    <property type="entry name" value="LupA"/>
    <property type="match status" value="1"/>
</dbReference>
<dbReference type="Proteomes" id="UP000054639">
    <property type="component" value="Unassembled WGS sequence"/>
</dbReference>
<evidence type="ECO:0000313" key="5">
    <source>
        <dbReference type="EMBL" id="STY19312.1"/>
    </source>
</evidence>
<feature type="compositionally biased region" description="Basic and acidic residues" evidence="1">
    <location>
        <begin position="465"/>
        <end position="474"/>
    </location>
</feature>
<dbReference type="RefSeq" id="WP_058473841.1">
    <property type="nucleotide sequence ID" value="NZ_CAAAIL010000002.1"/>
</dbReference>
<evidence type="ECO:0000259" key="3">
    <source>
        <dbReference type="Pfam" id="PF18242"/>
    </source>
</evidence>
<feature type="domain" description="Legionella ubiquitin-specific protease A" evidence="3">
    <location>
        <begin position="114"/>
        <end position="290"/>
    </location>
</feature>
<dbReference type="AlphaFoldDB" id="A0A378KXK7"/>
<feature type="compositionally biased region" description="Basic and acidic residues" evidence="1">
    <location>
        <begin position="446"/>
        <end position="455"/>
    </location>
</feature>
<feature type="transmembrane region" description="Helical" evidence="2">
    <location>
        <begin position="414"/>
        <end position="439"/>
    </location>
</feature>
<proteinExistence type="predicted"/>
<dbReference type="OrthoDB" id="5654331at2"/>
<organism evidence="5 7">
    <name type="scientific">Legionella quateirensis</name>
    <dbReference type="NCBI Taxonomy" id="45072"/>
    <lineage>
        <taxon>Bacteria</taxon>
        <taxon>Pseudomonadati</taxon>
        <taxon>Pseudomonadota</taxon>
        <taxon>Gammaproteobacteria</taxon>
        <taxon>Legionellales</taxon>
        <taxon>Legionellaceae</taxon>
        <taxon>Legionella</taxon>
    </lineage>
</organism>
<evidence type="ECO:0000256" key="1">
    <source>
        <dbReference type="SAM" id="MobiDB-lite"/>
    </source>
</evidence>
<feature type="transmembrane region" description="Helical" evidence="2">
    <location>
        <begin position="389"/>
        <end position="408"/>
    </location>
</feature>
<evidence type="ECO:0000313" key="4">
    <source>
        <dbReference type="EMBL" id="KTD49217.1"/>
    </source>
</evidence>
<dbReference type="Proteomes" id="UP000254230">
    <property type="component" value="Unassembled WGS sequence"/>
</dbReference>
<feature type="compositionally biased region" description="Basic and acidic residues" evidence="1">
    <location>
        <begin position="492"/>
        <end position="506"/>
    </location>
</feature>
<evidence type="ECO:0000256" key="2">
    <source>
        <dbReference type="SAM" id="Phobius"/>
    </source>
</evidence>
<evidence type="ECO:0000313" key="6">
    <source>
        <dbReference type="Proteomes" id="UP000054639"/>
    </source>
</evidence>
<dbReference type="InterPro" id="IPR040938">
    <property type="entry name" value="LupA"/>
</dbReference>